<evidence type="ECO:0000313" key="1">
    <source>
        <dbReference type="EMBL" id="CAD2204404.1"/>
    </source>
</evidence>
<gene>
    <name evidence="1" type="ORF">MENT_LOCUS58146</name>
</gene>
<dbReference type="EMBL" id="CAJEWN010002588">
    <property type="protein sequence ID" value="CAD2204404.1"/>
    <property type="molecule type" value="Genomic_DNA"/>
</dbReference>
<sequence>MTVVACPGLQLPEFFCDKAKKKSRSFKEKENILSKYSANFGRGIY</sequence>
<reference evidence="1 2" key="1">
    <citation type="submission" date="2020-08" db="EMBL/GenBank/DDBJ databases">
        <authorList>
            <person name="Koutsovoulos G."/>
            <person name="Danchin GJ E."/>
        </authorList>
    </citation>
    <scope>NUCLEOTIDE SEQUENCE [LARGE SCALE GENOMIC DNA]</scope>
</reference>
<dbReference type="AlphaFoldDB" id="A0A6V7XYL9"/>
<comment type="caution">
    <text evidence="1">The sequence shown here is derived from an EMBL/GenBank/DDBJ whole genome shotgun (WGS) entry which is preliminary data.</text>
</comment>
<evidence type="ECO:0000313" key="2">
    <source>
        <dbReference type="Proteomes" id="UP000580250"/>
    </source>
</evidence>
<accession>A0A6V7XYL9</accession>
<name>A0A6V7XYL9_MELEN</name>
<protein>
    <submittedName>
        <fullName evidence="1">Uncharacterized protein</fullName>
    </submittedName>
</protein>
<dbReference type="Proteomes" id="UP000580250">
    <property type="component" value="Unassembled WGS sequence"/>
</dbReference>
<organism evidence="1 2">
    <name type="scientific">Meloidogyne enterolobii</name>
    <name type="common">Root-knot nematode worm</name>
    <name type="synonym">Meloidogyne mayaguensis</name>
    <dbReference type="NCBI Taxonomy" id="390850"/>
    <lineage>
        <taxon>Eukaryota</taxon>
        <taxon>Metazoa</taxon>
        <taxon>Ecdysozoa</taxon>
        <taxon>Nematoda</taxon>
        <taxon>Chromadorea</taxon>
        <taxon>Rhabditida</taxon>
        <taxon>Tylenchina</taxon>
        <taxon>Tylenchomorpha</taxon>
        <taxon>Tylenchoidea</taxon>
        <taxon>Meloidogynidae</taxon>
        <taxon>Meloidogyninae</taxon>
        <taxon>Meloidogyne</taxon>
    </lineage>
</organism>
<proteinExistence type="predicted"/>